<keyword evidence="4" id="KW-1185">Reference proteome</keyword>
<organism evidence="3 4">
    <name type="scientific">Ascoidea rubescens DSM 1968</name>
    <dbReference type="NCBI Taxonomy" id="1344418"/>
    <lineage>
        <taxon>Eukaryota</taxon>
        <taxon>Fungi</taxon>
        <taxon>Dikarya</taxon>
        <taxon>Ascomycota</taxon>
        <taxon>Saccharomycotina</taxon>
        <taxon>Saccharomycetes</taxon>
        <taxon>Ascoideaceae</taxon>
        <taxon>Ascoidea</taxon>
    </lineage>
</organism>
<feature type="transmembrane region" description="Helical" evidence="2">
    <location>
        <begin position="169"/>
        <end position="189"/>
    </location>
</feature>
<gene>
    <name evidence="3" type="ORF">ASCRUDRAFT_127851</name>
</gene>
<keyword evidence="2" id="KW-1133">Transmembrane helix</keyword>
<dbReference type="EMBL" id="KV454476">
    <property type="protein sequence ID" value="ODV63196.1"/>
    <property type="molecule type" value="Genomic_DNA"/>
</dbReference>
<evidence type="ECO:0000256" key="2">
    <source>
        <dbReference type="SAM" id="Phobius"/>
    </source>
</evidence>
<dbReference type="GeneID" id="30962615"/>
<dbReference type="InParanoid" id="A0A1D2VNL8"/>
<name>A0A1D2VNL8_9ASCO</name>
<keyword evidence="2" id="KW-0472">Membrane</keyword>
<proteinExistence type="predicted"/>
<accession>A0A1D2VNL8</accession>
<dbReference type="RefSeq" id="XP_020049503.1">
    <property type="nucleotide sequence ID" value="XM_020188979.1"/>
</dbReference>
<feature type="transmembrane region" description="Helical" evidence="2">
    <location>
        <begin position="269"/>
        <end position="295"/>
    </location>
</feature>
<protein>
    <submittedName>
        <fullName evidence="3">Uncharacterized protein</fullName>
    </submittedName>
</protein>
<reference evidence="4" key="1">
    <citation type="submission" date="2016-05" db="EMBL/GenBank/DDBJ databases">
        <title>Comparative genomics of biotechnologically important yeasts.</title>
        <authorList>
            <consortium name="DOE Joint Genome Institute"/>
            <person name="Riley R."/>
            <person name="Haridas S."/>
            <person name="Wolfe K.H."/>
            <person name="Lopes M.R."/>
            <person name="Hittinger C.T."/>
            <person name="Goker M."/>
            <person name="Salamov A."/>
            <person name="Wisecaver J."/>
            <person name="Long T.M."/>
            <person name="Aerts A.L."/>
            <person name="Barry K."/>
            <person name="Choi C."/>
            <person name="Clum A."/>
            <person name="Coughlan A.Y."/>
            <person name="Deshpande S."/>
            <person name="Douglass A.P."/>
            <person name="Hanson S.J."/>
            <person name="Klenk H.-P."/>
            <person name="Labutti K."/>
            <person name="Lapidus A."/>
            <person name="Lindquist E."/>
            <person name="Lipzen A."/>
            <person name="Meier-Kolthoff J.P."/>
            <person name="Ohm R.A."/>
            <person name="Otillar R.P."/>
            <person name="Pangilinan J."/>
            <person name="Peng Y."/>
            <person name="Rokas A."/>
            <person name="Rosa C.A."/>
            <person name="Scheuner C."/>
            <person name="Sibirny A.A."/>
            <person name="Slot J.C."/>
            <person name="Stielow J.B."/>
            <person name="Sun H."/>
            <person name="Kurtzman C.P."/>
            <person name="Blackwell M."/>
            <person name="Grigoriev I.V."/>
            <person name="Jeffries T.W."/>
        </authorList>
    </citation>
    <scope>NUCLEOTIDE SEQUENCE [LARGE SCALE GENOMIC DNA]</scope>
    <source>
        <strain evidence="4">DSM 1968</strain>
    </source>
</reference>
<feature type="region of interest" description="Disordered" evidence="1">
    <location>
        <begin position="1"/>
        <end position="102"/>
    </location>
</feature>
<dbReference type="Proteomes" id="UP000095038">
    <property type="component" value="Unassembled WGS sequence"/>
</dbReference>
<evidence type="ECO:0000313" key="4">
    <source>
        <dbReference type="Proteomes" id="UP000095038"/>
    </source>
</evidence>
<feature type="transmembrane region" description="Helical" evidence="2">
    <location>
        <begin position="230"/>
        <end position="253"/>
    </location>
</feature>
<keyword evidence="2" id="KW-0812">Transmembrane</keyword>
<feature type="transmembrane region" description="Helical" evidence="2">
    <location>
        <begin position="201"/>
        <end position="223"/>
    </location>
</feature>
<dbReference type="AlphaFoldDB" id="A0A1D2VNL8"/>
<evidence type="ECO:0000256" key="1">
    <source>
        <dbReference type="SAM" id="MobiDB-lite"/>
    </source>
</evidence>
<sequence>MDKDRDFSYGQSTNFYFDHQKPNENRSPSNSSSIPPPAPSQEYPPISDAFYDHNTLPPNGGSRIASAASRQGPPLPPSSVLDDEKDPQNNIDNDTKYPPSEYTLDEEKNIGFQNIPPPATEVKYSHNSRYNNVERMLISETLSKPVITVPDKATKFLGIPRDGITVNTLIQMFQIVLQIITITLCSQSLNYDDTEINRSVWSFLISQAAIIMSVSSLFVLRILNFSQNNCIFYSIICCCLTISAFGVCVGILMPADCTNSQKYCDIRKAVTSMVCVSTFVWLIDLVIFTTIFYIARLDIIPTGTQFNAPPRRDFSARSANNYRTPINVPQPPIAEDSEFTKRYIISENGLTEVINEAMLEGKKKVKIYTE</sequence>
<dbReference type="OrthoDB" id="4019110at2759"/>
<evidence type="ECO:0000313" key="3">
    <source>
        <dbReference type="EMBL" id="ODV63196.1"/>
    </source>
</evidence>